<protein>
    <submittedName>
        <fullName evidence="12">Hemolysin family protein</fullName>
    </submittedName>
</protein>
<feature type="transmembrane region" description="Helical" evidence="9">
    <location>
        <begin position="98"/>
        <end position="119"/>
    </location>
</feature>
<dbReference type="InterPro" id="IPR036318">
    <property type="entry name" value="FAD-bd_PCMH-like_sf"/>
</dbReference>
<dbReference type="InterPro" id="IPR005170">
    <property type="entry name" value="Transptr-assoc_dom"/>
</dbReference>
<dbReference type="RefSeq" id="WP_266052581.1">
    <property type="nucleotide sequence ID" value="NZ_JAPFQO010000007.1"/>
</dbReference>
<name>A0ABT3RFX8_9BACT</name>
<keyword evidence="13" id="KW-1185">Reference proteome</keyword>
<dbReference type="InterPro" id="IPR044751">
    <property type="entry name" value="Ion_transp-like_CBS"/>
</dbReference>
<evidence type="ECO:0000256" key="6">
    <source>
        <dbReference type="ARBA" id="ARBA00023136"/>
    </source>
</evidence>
<dbReference type="PANTHER" id="PTHR22777:SF17">
    <property type="entry name" value="UPF0053 PROTEIN SLL0260"/>
    <property type="match status" value="1"/>
</dbReference>
<dbReference type="PANTHER" id="PTHR22777">
    <property type="entry name" value="HEMOLYSIN-RELATED"/>
    <property type="match status" value="1"/>
</dbReference>
<keyword evidence="3" id="KW-0677">Repeat</keyword>
<evidence type="ECO:0000256" key="9">
    <source>
        <dbReference type="SAM" id="Phobius"/>
    </source>
</evidence>
<evidence type="ECO:0000256" key="4">
    <source>
        <dbReference type="ARBA" id="ARBA00022989"/>
    </source>
</evidence>
<dbReference type="PROSITE" id="PS51846">
    <property type="entry name" value="CNNM"/>
    <property type="match status" value="1"/>
</dbReference>
<evidence type="ECO:0000313" key="12">
    <source>
        <dbReference type="EMBL" id="MCX2740517.1"/>
    </source>
</evidence>
<feature type="transmembrane region" description="Helical" evidence="9">
    <location>
        <begin position="64"/>
        <end position="86"/>
    </location>
</feature>
<comment type="caution">
    <text evidence="12">The sequence shown here is derived from an EMBL/GenBank/DDBJ whole genome shotgun (WGS) entry which is preliminary data.</text>
</comment>
<dbReference type="PROSITE" id="PS51371">
    <property type="entry name" value="CBS"/>
    <property type="match status" value="1"/>
</dbReference>
<accession>A0ABT3RFX8</accession>
<dbReference type="InterPro" id="IPR046342">
    <property type="entry name" value="CBS_dom_sf"/>
</dbReference>
<evidence type="ECO:0000256" key="2">
    <source>
        <dbReference type="ARBA" id="ARBA00022692"/>
    </source>
</evidence>
<keyword evidence="4 8" id="KW-1133">Transmembrane helix</keyword>
<dbReference type="Gene3D" id="3.30.465.10">
    <property type="match status" value="1"/>
</dbReference>
<feature type="domain" description="CNNM transmembrane" evidence="11">
    <location>
        <begin position="1"/>
        <end position="158"/>
    </location>
</feature>
<dbReference type="InterPro" id="IPR002550">
    <property type="entry name" value="CNNM"/>
</dbReference>
<dbReference type="SUPFAM" id="SSF54631">
    <property type="entry name" value="CBS-domain pair"/>
    <property type="match status" value="1"/>
</dbReference>
<dbReference type="Pfam" id="PF01595">
    <property type="entry name" value="CNNM"/>
    <property type="match status" value="1"/>
</dbReference>
<dbReference type="InterPro" id="IPR016169">
    <property type="entry name" value="FAD-bd_PCMH_sub2"/>
</dbReference>
<comment type="subcellular location">
    <subcellularLocation>
        <location evidence="1">Membrane</location>
        <topology evidence="1">Multi-pass membrane protein</topology>
    </subcellularLocation>
</comment>
<keyword evidence="6 8" id="KW-0472">Membrane</keyword>
<dbReference type="Pfam" id="PF00571">
    <property type="entry name" value="CBS"/>
    <property type="match status" value="1"/>
</dbReference>
<sequence>MIDPSQIILLCAALLFSAFFSGIEMAFMAANKIQIELSDKNGVLSGRILWHLLQHPARLMGTTLIGNTLALVLYGFGIAGVLYPLLSAYLPDPLQSTLLILILQIFIASVVVLLTAEFLPRSLAAINPNKMLQVLAVPILLMYYLLWPVVVLIMGLSKWVAEKVFKIEFSEEKPMFGSTDLNAFIKNRLYHPEQEHAPEVDPEIFHNALEFKTVKVRECMVPRTEIEAVEVRESLETLREAFTSTGHSKILVYEDGIDNIIGYCHQLDMFRQPQSIKEVLAPVSMVPESMLASELFVKFVSEHRSVAVVVDEFGGTSGIVTVEDVIEEILGEIQDEYDVNDGLLEQVIPDKGMYILSARHEIDYLNEKYELDLPEGDYETLGGLFFSVFGEIPMPGDKVEVPPFTITVLTMDENRIDAVKLLKNTEFQADAKG</sequence>
<evidence type="ECO:0000259" key="10">
    <source>
        <dbReference type="PROSITE" id="PS51371"/>
    </source>
</evidence>
<evidence type="ECO:0000256" key="1">
    <source>
        <dbReference type="ARBA" id="ARBA00004141"/>
    </source>
</evidence>
<dbReference type="SMART" id="SM01091">
    <property type="entry name" value="CorC_HlyC"/>
    <property type="match status" value="1"/>
</dbReference>
<feature type="transmembrane region" description="Helical" evidence="9">
    <location>
        <begin position="131"/>
        <end position="156"/>
    </location>
</feature>
<dbReference type="SUPFAM" id="SSF56176">
    <property type="entry name" value="FAD-binding/transporter-associated domain-like"/>
    <property type="match status" value="1"/>
</dbReference>
<keyword evidence="2 8" id="KW-0812">Transmembrane</keyword>
<dbReference type="EMBL" id="JAPFQO010000007">
    <property type="protein sequence ID" value="MCX2740517.1"/>
    <property type="molecule type" value="Genomic_DNA"/>
</dbReference>
<keyword evidence="5 7" id="KW-0129">CBS domain</keyword>
<feature type="transmembrane region" description="Helical" evidence="9">
    <location>
        <begin position="6"/>
        <end position="30"/>
    </location>
</feature>
<evidence type="ECO:0000256" key="3">
    <source>
        <dbReference type="ARBA" id="ARBA00022737"/>
    </source>
</evidence>
<evidence type="ECO:0000259" key="11">
    <source>
        <dbReference type="PROSITE" id="PS51846"/>
    </source>
</evidence>
<feature type="domain" description="CBS" evidence="10">
    <location>
        <begin position="279"/>
        <end position="336"/>
    </location>
</feature>
<dbReference type="Pfam" id="PF03471">
    <property type="entry name" value="CorC_HlyC"/>
    <property type="match status" value="1"/>
</dbReference>
<dbReference type="InterPro" id="IPR000644">
    <property type="entry name" value="CBS_dom"/>
</dbReference>
<organism evidence="12 13">
    <name type="scientific">Pontibacter anaerobius</name>
    <dbReference type="NCBI Taxonomy" id="2993940"/>
    <lineage>
        <taxon>Bacteria</taxon>
        <taxon>Pseudomonadati</taxon>
        <taxon>Bacteroidota</taxon>
        <taxon>Cytophagia</taxon>
        <taxon>Cytophagales</taxon>
        <taxon>Hymenobacteraceae</taxon>
        <taxon>Pontibacter</taxon>
    </lineage>
</organism>
<dbReference type="CDD" id="cd04590">
    <property type="entry name" value="CBS_pair_CorC_HlyC_assoc"/>
    <property type="match status" value="1"/>
</dbReference>
<evidence type="ECO:0000256" key="5">
    <source>
        <dbReference type="ARBA" id="ARBA00023122"/>
    </source>
</evidence>
<evidence type="ECO:0000256" key="7">
    <source>
        <dbReference type="PROSITE-ProRule" id="PRU00703"/>
    </source>
</evidence>
<evidence type="ECO:0000313" key="13">
    <source>
        <dbReference type="Proteomes" id="UP001207228"/>
    </source>
</evidence>
<proteinExistence type="predicted"/>
<dbReference type="Gene3D" id="3.10.580.10">
    <property type="entry name" value="CBS-domain"/>
    <property type="match status" value="1"/>
</dbReference>
<evidence type="ECO:0000256" key="8">
    <source>
        <dbReference type="PROSITE-ProRule" id="PRU01193"/>
    </source>
</evidence>
<reference evidence="12 13" key="1">
    <citation type="submission" date="2022-11" db="EMBL/GenBank/DDBJ databases">
        <title>The characterization of three novel Bacteroidetes species and genomic analysis of their roles in tidal elemental geochemical cycles.</title>
        <authorList>
            <person name="Ma K.-J."/>
        </authorList>
    </citation>
    <scope>NUCLEOTIDE SEQUENCE [LARGE SCALE GENOMIC DNA]</scope>
    <source>
        <strain evidence="12 13">M82</strain>
    </source>
</reference>
<dbReference type="Proteomes" id="UP001207228">
    <property type="component" value="Unassembled WGS sequence"/>
</dbReference>
<gene>
    <name evidence="12" type="ORF">OO017_11215</name>
</gene>